<evidence type="ECO:0000256" key="3">
    <source>
        <dbReference type="ARBA" id="ARBA00022692"/>
    </source>
</evidence>
<comment type="caution">
    <text evidence="7">The sequence shown here is derived from an EMBL/GenBank/DDBJ whole genome shotgun (WGS) entry which is preliminary data.</text>
</comment>
<feature type="transmembrane region" description="Helical" evidence="6">
    <location>
        <begin position="169"/>
        <end position="188"/>
    </location>
</feature>
<protein>
    <submittedName>
        <fullName evidence="7">Xylose ABC transporter permease XylH</fullName>
    </submittedName>
</protein>
<feature type="transmembrane region" description="Helical" evidence="6">
    <location>
        <begin position="237"/>
        <end position="259"/>
    </location>
</feature>
<evidence type="ECO:0000256" key="6">
    <source>
        <dbReference type="SAM" id="Phobius"/>
    </source>
</evidence>
<feature type="transmembrane region" description="Helical" evidence="6">
    <location>
        <begin position="75"/>
        <end position="92"/>
    </location>
</feature>
<sequence>MPAERRLPESLKLSRAGVVYALVALVGVLALASAAQGRAPYLDPMNVSNILDQTALLGILAVSTTIVLISGNFDLSIGSVAALGAALCLSLIGPIGFWPAFLVALATGALVGLFNGVVVQYVGINAFIVTLGTMTGVRGLVLIVTDGRTVTPPAGDGASALRGIDAGRWITPNLYLVAGITVLLLAGWRLWSQRAAGPRDAALRSPAVLVPGVLGLVLVAASPALIFTVQVTQRTTYLLVLVAVAAWVLRFTTVGRRLYATGGNPEAARLSGVAVNRYKVLAFVLNGTAAAFVGVLYAARIGSINPTGLTGYELTALAAAILGGTALFGGVGSVLKSLAGALILVTLKNGFNILNLGANWQGLIEGMVLIVAAAMYTVSARRPAVRTAGE</sequence>
<feature type="transmembrane region" description="Helical" evidence="6">
    <location>
        <begin position="311"/>
        <end position="331"/>
    </location>
</feature>
<dbReference type="EMBL" id="BAAAOS010000001">
    <property type="protein sequence ID" value="GAA1550597.1"/>
    <property type="molecule type" value="Genomic_DNA"/>
</dbReference>
<reference evidence="7 8" key="1">
    <citation type="journal article" date="2019" name="Int. J. Syst. Evol. Microbiol.">
        <title>The Global Catalogue of Microorganisms (GCM) 10K type strain sequencing project: providing services to taxonomists for standard genome sequencing and annotation.</title>
        <authorList>
            <consortium name="The Broad Institute Genomics Platform"/>
            <consortium name="The Broad Institute Genome Sequencing Center for Infectious Disease"/>
            <person name="Wu L."/>
            <person name="Ma J."/>
        </authorList>
    </citation>
    <scope>NUCLEOTIDE SEQUENCE [LARGE SCALE GENOMIC DNA]</scope>
    <source>
        <strain evidence="7 8">JCM 14969</strain>
    </source>
</reference>
<comment type="subcellular location">
    <subcellularLocation>
        <location evidence="1">Cell membrane</location>
        <topology evidence="1">Multi-pass membrane protein</topology>
    </subcellularLocation>
</comment>
<keyword evidence="5 6" id="KW-0472">Membrane</keyword>
<evidence type="ECO:0000256" key="5">
    <source>
        <dbReference type="ARBA" id="ARBA00023136"/>
    </source>
</evidence>
<gene>
    <name evidence="7" type="primary">xylH</name>
    <name evidence="7" type="ORF">GCM10009789_00480</name>
</gene>
<evidence type="ECO:0000313" key="8">
    <source>
        <dbReference type="Proteomes" id="UP001500393"/>
    </source>
</evidence>
<dbReference type="Proteomes" id="UP001500393">
    <property type="component" value="Unassembled WGS sequence"/>
</dbReference>
<accession>A0ABN2C3K7</accession>
<proteinExistence type="predicted"/>
<feature type="transmembrane region" description="Helical" evidence="6">
    <location>
        <begin position="360"/>
        <end position="378"/>
    </location>
</feature>
<evidence type="ECO:0000256" key="4">
    <source>
        <dbReference type="ARBA" id="ARBA00022989"/>
    </source>
</evidence>
<keyword evidence="8" id="KW-1185">Reference proteome</keyword>
<organism evidence="7 8">
    <name type="scientific">Kribbella sancticallisti</name>
    <dbReference type="NCBI Taxonomy" id="460087"/>
    <lineage>
        <taxon>Bacteria</taxon>
        <taxon>Bacillati</taxon>
        <taxon>Actinomycetota</taxon>
        <taxon>Actinomycetes</taxon>
        <taxon>Propionibacteriales</taxon>
        <taxon>Kribbellaceae</taxon>
        <taxon>Kribbella</taxon>
    </lineage>
</organism>
<keyword evidence="4 6" id="KW-1133">Transmembrane helix</keyword>
<feature type="transmembrane region" description="Helical" evidence="6">
    <location>
        <begin position="208"/>
        <end position="231"/>
    </location>
</feature>
<feature type="transmembrane region" description="Helical" evidence="6">
    <location>
        <begin position="280"/>
        <end position="299"/>
    </location>
</feature>
<dbReference type="InterPro" id="IPR001851">
    <property type="entry name" value="ABC_transp_permease"/>
</dbReference>
<evidence type="ECO:0000313" key="7">
    <source>
        <dbReference type="EMBL" id="GAA1550597.1"/>
    </source>
</evidence>
<dbReference type="Pfam" id="PF02653">
    <property type="entry name" value="BPD_transp_2"/>
    <property type="match status" value="1"/>
</dbReference>
<dbReference type="RefSeq" id="WP_344208401.1">
    <property type="nucleotide sequence ID" value="NZ_BAAAOS010000001.1"/>
</dbReference>
<feature type="transmembrane region" description="Helical" evidence="6">
    <location>
        <begin position="50"/>
        <end position="68"/>
    </location>
</feature>
<keyword evidence="2" id="KW-1003">Cell membrane</keyword>
<keyword evidence="3 6" id="KW-0812">Transmembrane</keyword>
<evidence type="ECO:0000256" key="1">
    <source>
        <dbReference type="ARBA" id="ARBA00004651"/>
    </source>
</evidence>
<name>A0ABN2C3K7_9ACTN</name>
<evidence type="ECO:0000256" key="2">
    <source>
        <dbReference type="ARBA" id="ARBA00022475"/>
    </source>
</evidence>
<dbReference type="PANTHER" id="PTHR32196">
    <property type="entry name" value="ABC TRANSPORTER PERMEASE PROTEIN YPHD-RELATED-RELATED"/>
    <property type="match status" value="1"/>
</dbReference>
<dbReference type="CDD" id="cd06579">
    <property type="entry name" value="TM_PBP1_transp_AraH_like"/>
    <property type="match status" value="1"/>
</dbReference>
<feature type="transmembrane region" description="Helical" evidence="6">
    <location>
        <begin position="98"/>
        <end position="119"/>
    </location>
</feature>